<dbReference type="KEGG" id="otm:OSB_18180"/>
<gene>
    <name evidence="1" type="ORF">OSB_18180</name>
</gene>
<accession>A0A0K0Y5X2</accession>
<dbReference type="Proteomes" id="UP000067444">
    <property type="component" value="Chromosome"/>
</dbReference>
<reference evidence="1 2" key="1">
    <citation type="journal article" date="2015" name="Genome Announc.">
        <title>Closed Genome Sequence of Octadecabacter temperatus SB1, the First Mesophilic Species of the Genus Octadecabacter.</title>
        <authorList>
            <person name="Voget S."/>
            <person name="Billerbeck S."/>
            <person name="Simon M."/>
            <person name="Daniel R."/>
        </authorList>
    </citation>
    <scope>NUCLEOTIDE SEQUENCE [LARGE SCALE GENOMIC DNA]</scope>
    <source>
        <strain evidence="1 2">SB1</strain>
    </source>
</reference>
<evidence type="ECO:0000313" key="1">
    <source>
        <dbReference type="EMBL" id="AKS46359.1"/>
    </source>
</evidence>
<dbReference type="RefSeq" id="WP_158454110.1">
    <property type="nucleotide sequence ID" value="NZ_CP012160.1"/>
</dbReference>
<keyword evidence="2" id="KW-1185">Reference proteome</keyword>
<protein>
    <submittedName>
        <fullName evidence="1">Uncharacterized protein</fullName>
    </submittedName>
</protein>
<dbReference type="STRING" id="1458307.OSB_18180"/>
<organism evidence="1 2">
    <name type="scientific">Octadecabacter temperatus</name>
    <dbReference type="NCBI Taxonomy" id="1458307"/>
    <lineage>
        <taxon>Bacteria</taxon>
        <taxon>Pseudomonadati</taxon>
        <taxon>Pseudomonadota</taxon>
        <taxon>Alphaproteobacteria</taxon>
        <taxon>Rhodobacterales</taxon>
        <taxon>Roseobacteraceae</taxon>
        <taxon>Octadecabacter</taxon>
    </lineage>
</organism>
<proteinExistence type="predicted"/>
<evidence type="ECO:0000313" key="2">
    <source>
        <dbReference type="Proteomes" id="UP000067444"/>
    </source>
</evidence>
<name>A0A0K0Y5X2_9RHOB</name>
<dbReference type="AlphaFoldDB" id="A0A0K0Y5X2"/>
<dbReference type="EMBL" id="CP012160">
    <property type="protein sequence ID" value="AKS46359.1"/>
    <property type="molecule type" value="Genomic_DNA"/>
</dbReference>
<sequence>MVWRTQKPSKTPTAKPLSLDKNELLETMLGEGAASLGVAELVMDRLLDEGRIQ</sequence>